<evidence type="ECO:0000313" key="2">
    <source>
        <dbReference type="Proteomes" id="UP001058974"/>
    </source>
</evidence>
<organism evidence="1 2">
    <name type="scientific">Pisum sativum</name>
    <name type="common">Garden pea</name>
    <name type="synonym">Lathyrus oleraceus</name>
    <dbReference type="NCBI Taxonomy" id="3888"/>
    <lineage>
        <taxon>Eukaryota</taxon>
        <taxon>Viridiplantae</taxon>
        <taxon>Streptophyta</taxon>
        <taxon>Embryophyta</taxon>
        <taxon>Tracheophyta</taxon>
        <taxon>Spermatophyta</taxon>
        <taxon>Magnoliopsida</taxon>
        <taxon>eudicotyledons</taxon>
        <taxon>Gunneridae</taxon>
        <taxon>Pentapetalae</taxon>
        <taxon>rosids</taxon>
        <taxon>fabids</taxon>
        <taxon>Fabales</taxon>
        <taxon>Fabaceae</taxon>
        <taxon>Papilionoideae</taxon>
        <taxon>50 kb inversion clade</taxon>
        <taxon>NPAAA clade</taxon>
        <taxon>Hologalegina</taxon>
        <taxon>IRL clade</taxon>
        <taxon>Fabeae</taxon>
        <taxon>Lathyrus</taxon>
    </lineage>
</organism>
<keyword evidence="2" id="KW-1185">Reference proteome</keyword>
<evidence type="ECO:0000313" key="1">
    <source>
        <dbReference type="EMBL" id="KAI5436041.1"/>
    </source>
</evidence>
<accession>A0A9D5BAT0</accession>
<dbReference type="AlphaFoldDB" id="A0A9D5BAT0"/>
<proteinExistence type="predicted"/>
<gene>
    <name evidence="1" type="ORF">KIW84_022471</name>
</gene>
<dbReference type="SUPFAM" id="SSF56672">
    <property type="entry name" value="DNA/RNA polymerases"/>
    <property type="match status" value="1"/>
</dbReference>
<protein>
    <recommendedName>
        <fullName evidence="3">Reverse transcriptase domain-containing protein</fullName>
    </recommendedName>
</protein>
<dbReference type="Gramene" id="Psat02G0247100-T1">
    <property type="protein sequence ID" value="KAI5436041.1"/>
    <property type="gene ID" value="KIW84_022471"/>
</dbReference>
<evidence type="ECO:0008006" key="3">
    <source>
        <dbReference type="Google" id="ProtNLM"/>
    </source>
</evidence>
<sequence length="319" mass="36371">MDIHPTYNCLLGRSCIHEAGVMTSTLHQKLKFVKKGKLVVFGGEKALLVSHLSSFAAPMSSLKDAQEAIQVGSIDKWGRVVQVAENKNRARLGFQPGSFNAKAKDENDDEEISNELSHLLEHEEKTIQPFEEQIELVNLGSEDDVKEVKIGSQLCPEAKKGLITLLREYSDVFSWSYQDMPELDSEIVEHRFPLKPEYPLVKQKMRRTHPDMAIKIKEEVKKKIDVGFLVTSEYPQWVSNIVLVPKKDGKVRMCVNYKDLSKTSLKDDFPLSHIDMFEDNTAKFKVFSFMDGFSGYNQIKMAPEDMEKTTYYTLGNILL</sequence>
<dbReference type="Gene3D" id="3.10.10.10">
    <property type="entry name" value="HIV Type 1 Reverse Transcriptase, subunit A, domain 1"/>
    <property type="match status" value="1"/>
</dbReference>
<dbReference type="InterPro" id="IPR043502">
    <property type="entry name" value="DNA/RNA_pol_sf"/>
</dbReference>
<dbReference type="PANTHER" id="PTHR24559">
    <property type="entry name" value="TRANSPOSON TY3-I GAG-POL POLYPROTEIN"/>
    <property type="match status" value="1"/>
</dbReference>
<name>A0A9D5BAT0_PEA</name>
<dbReference type="Proteomes" id="UP001058974">
    <property type="component" value="Chromosome 2"/>
</dbReference>
<reference evidence="1 2" key="1">
    <citation type="journal article" date="2022" name="Nat. Genet.">
        <title>Improved pea reference genome and pan-genome highlight genomic features and evolutionary characteristics.</title>
        <authorList>
            <person name="Yang T."/>
            <person name="Liu R."/>
            <person name="Luo Y."/>
            <person name="Hu S."/>
            <person name="Wang D."/>
            <person name="Wang C."/>
            <person name="Pandey M.K."/>
            <person name="Ge S."/>
            <person name="Xu Q."/>
            <person name="Li N."/>
            <person name="Li G."/>
            <person name="Huang Y."/>
            <person name="Saxena R.K."/>
            <person name="Ji Y."/>
            <person name="Li M."/>
            <person name="Yan X."/>
            <person name="He Y."/>
            <person name="Liu Y."/>
            <person name="Wang X."/>
            <person name="Xiang C."/>
            <person name="Varshney R.K."/>
            <person name="Ding H."/>
            <person name="Gao S."/>
            <person name="Zong X."/>
        </authorList>
    </citation>
    <scope>NUCLEOTIDE SEQUENCE [LARGE SCALE GENOMIC DNA]</scope>
    <source>
        <strain evidence="1 2">cv. Zhongwan 6</strain>
    </source>
</reference>
<comment type="caution">
    <text evidence="1">The sequence shown here is derived from an EMBL/GenBank/DDBJ whole genome shotgun (WGS) entry which is preliminary data.</text>
</comment>
<dbReference type="EMBL" id="JAMSHJ010000002">
    <property type="protein sequence ID" value="KAI5436041.1"/>
    <property type="molecule type" value="Genomic_DNA"/>
</dbReference>
<dbReference type="CDD" id="cd01647">
    <property type="entry name" value="RT_LTR"/>
    <property type="match status" value="1"/>
</dbReference>
<dbReference type="PANTHER" id="PTHR24559:SF457">
    <property type="entry name" value="RNA-DIRECTED DNA POLYMERASE HOMOLOG"/>
    <property type="match status" value="1"/>
</dbReference>
<dbReference type="InterPro" id="IPR053134">
    <property type="entry name" value="RNA-dir_DNA_polymerase"/>
</dbReference>